<feature type="region of interest" description="Disordered" evidence="1">
    <location>
        <begin position="372"/>
        <end position="391"/>
    </location>
</feature>
<keyword evidence="5" id="KW-1185">Reference proteome</keyword>
<feature type="transmembrane region" description="Helical" evidence="2">
    <location>
        <begin position="221"/>
        <end position="242"/>
    </location>
</feature>
<reference evidence="4 5" key="1">
    <citation type="submission" date="2019-07" db="EMBL/GenBank/DDBJ databases">
        <title>Whole genome shotgun sequence of Cellulomonas xylanilytica NBRC 101102.</title>
        <authorList>
            <person name="Hosoyama A."/>
            <person name="Uohara A."/>
            <person name="Ohji S."/>
            <person name="Ichikawa N."/>
        </authorList>
    </citation>
    <scope>NUCLEOTIDE SEQUENCE [LARGE SCALE GENOMIC DNA]</scope>
    <source>
        <strain evidence="4 5">NBRC 101102</strain>
    </source>
</reference>
<comment type="caution">
    <text evidence="4">The sequence shown here is derived from an EMBL/GenBank/DDBJ whole genome shotgun (WGS) entry which is preliminary data.</text>
</comment>
<proteinExistence type="predicted"/>
<evidence type="ECO:0000313" key="4">
    <source>
        <dbReference type="EMBL" id="GEK23166.1"/>
    </source>
</evidence>
<organism evidence="4 5">
    <name type="scientific">Cellulomonas xylanilytica</name>
    <dbReference type="NCBI Taxonomy" id="233583"/>
    <lineage>
        <taxon>Bacteria</taxon>
        <taxon>Bacillati</taxon>
        <taxon>Actinomycetota</taxon>
        <taxon>Actinomycetes</taxon>
        <taxon>Micrococcales</taxon>
        <taxon>Cellulomonadaceae</taxon>
        <taxon>Cellulomonas</taxon>
    </lineage>
</organism>
<dbReference type="AlphaFoldDB" id="A0A510V8R7"/>
<evidence type="ECO:0000313" key="5">
    <source>
        <dbReference type="Proteomes" id="UP000321118"/>
    </source>
</evidence>
<evidence type="ECO:0000259" key="3">
    <source>
        <dbReference type="Pfam" id="PF14021"/>
    </source>
</evidence>
<dbReference type="Pfam" id="PF14021">
    <property type="entry name" value="TNT"/>
    <property type="match status" value="1"/>
</dbReference>
<dbReference type="GO" id="GO:0050135">
    <property type="term" value="F:NADP+ nucleosidase activity"/>
    <property type="evidence" value="ECO:0007669"/>
    <property type="project" value="InterPro"/>
</dbReference>
<dbReference type="OrthoDB" id="4818302at2"/>
<feature type="transmembrane region" description="Helical" evidence="2">
    <location>
        <begin position="248"/>
        <end position="274"/>
    </location>
</feature>
<name>A0A510V8R7_9CELL</name>
<gene>
    <name evidence="4" type="ORF">CXY01_36860</name>
</gene>
<sequence length="570" mass="60227">MSKLVEINPEALGAVRNDIAATRDAIRDELGPLRRRMSNLDVPTGAMLDVLAVADRLDSDVLPTLDWHVARGRELATMRYGGTMGTLLAVVDVDGPFGPPPDPFAQRRLEDGSTALTWPAAPAEEQDADRQDAESSEPIASWFEDRWDDLATSVDDGTTWLSQKATDAWDDVTEAGEQLGDWWERTTGDLGEWIDDNLADLRELIGKHAAVFRFLADACRVVGWVVVAFGVVLTVALAAIGATGGSAFGAVFGVGVGAVPAGGAGALAGASVGLKVTGLGFAMVSVGDFLDVTADWGEGDIDGQDLVKQGSLEIALALGSLIGFGAVGKMLQKTYGHLPDSWATRVDDLLEPHSVGDGSVLGDATLGPLHNGYPSGPGWTRQPDIEPDAAYGHARPDVATLSSRNQVPSTINSEIRRIGGDLADPWGIDPDTGSPFTEAEWTRRFTTAGGGVRWPPNRGAVSGTRVQFTDADRFVDSYGEKFDRVGRPSGAFLGIPPGASFGSRALPPSTLDESLTSYTFNRRALPPDVTIEVSQIAPAFGRPGGALQVRFIKDGKAVTVEELVGWGVLS</sequence>
<keyword evidence="2" id="KW-0472">Membrane</keyword>
<accession>A0A510V8R7</accession>
<evidence type="ECO:0000256" key="1">
    <source>
        <dbReference type="SAM" id="MobiDB-lite"/>
    </source>
</evidence>
<evidence type="ECO:0000256" key="2">
    <source>
        <dbReference type="SAM" id="Phobius"/>
    </source>
</evidence>
<dbReference type="Proteomes" id="UP000321118">
    <property type="component" value="Unassembled WGS sequence"/>
</dbReference>
<dbReference type="EMBL" id="BJUB01000013">
    <property type="protein sequence ID" value="GEK23166.1"/>
    <property type="molecule type" value="Genomic_DNA"/>
</dbReference>
<keyword evidence="2" id="KW-0812">Transmembrane</keyword>
<dbReference type="RefSeq" id="WP_146930478.1">
    <property type="nucleotide sequence ID" value="NZ_BJUB01000013.1"/>
</dbReference>
<protein>
    <recommendedName>
        <fullName evidence="3">TNT domain-containing protein</fullName>
    </recommendedName>
</protein>
<feature type="domain" description="TNT" evidence="3">
    <location>
        <begin position="478"/>
        <end position="569"/>
    </location>
</feature>
<dbReference type="InterPro" id="IPR025331">
    <property type="entry name" value="TNT"/>
</dbReference>
<keyword evidence="2" id="KW-1133">Transmembrane helix</keyword>